<gene>
    <name evidence="2" type="ORF">IWA51_01020</name>
</gene>
<evidence type="ECO:0000313" key="2">
    <source>
        <dbReference type="EMBL" id="QQA01235.1"/>
    </source>
</evidence>
<proteinExistence type="predicted"/>
<keyword evidence="3" id="KW-1185">Reference proteome</keyword>
<dbReference type="KEGG" id="tper:IWA51_01020"/>
<dbReference type="AlphaFoldDB" id="A0A7T3RDU8"/>
<dbReference type="Proteomes" id="UP000595224">
    <property type="component" value="Chromosome"/>
</dbReference>
<dbReference type="Pfam" id="PF07929">
    <property type="entry name" value="PRiA4_ORF3"/>
    <property type="match status" value="1"/>
</dbReference>
<name>A0A7T3RDU8_9SPIR</name>
<dbReference type="EMBL" id="CP064936">
    <property type="protein sequence ID" value="QQA01235.1"/>
    <property type="molecule type" value="Genomic_DNA"/>
</dbReference>
<dbReference type="InterPro" id="IPR012912">
    <property type="entry name" value="Plasmid_pRiA4b_Orf3-like"/>
</dbReference>
<feature type="domain" description="Plasmid pRiA4b Orf3-like" evidence="1">
    <location>
        <begin position="2"/>
        <end position="64"/>
    </location>
</feature>
<reference evidence="2 3" key="1">
    <citation type="submission" date="2020-11" db="EMBL/GenBank/DDBJ databases">
        <title>Treponema Peruensis nv. sp., first commensal Treponema isolated from human feces.</title>
        <authorList>
            <person name="Belkhou C."/>
            <person name="Raes J."/>
        </authorList>
    </citation>
    <scope>NUCLEOTIDE SEQUENCE [LARGE SCALE GENOMIC DNA]</scope>
    <source>
        <strain evidence="2 3">RCC2812</strain>
    </source>
</reference>
<evidence type="ECO:0000259" key="1">
    <source>
        <dbReference type="Pfam" id="PF07929"/>
    </source>
</evidence>
<dbReference type="SUPFAM" id="SSF159941">
    <property type="entry name" value="MM3350-like"/>
    <property type="match status" value="1"/>
</dbReference>
<organism evidence="2 3">
    <name type="scientific">Treponema peruense</name>
    <dbReference type="NCBI Taxonomy" id="2787628"/>
    <lineage>
        <taxon>Bacteria</taxon>
        <taxon>Pseudomonadati</taxon>
        <taxon>Spirochaetota</taxon>
        <taxon>Spirochaetia</taxon>
        <taxon>Spirochaetales</taxon>
        <taxon>Treponemataceae</taxon>
        <taxon>Treponema</taxon>
    </lineage>
</organism>
<evidence type="ECO:0000313" key="3">
    <source>
        <dbReference type="Proteomes" id="UP000595224"/>
    </source>
</evidence>
<protein>
    <recommendedName>
        <fullName evidence="1">Plasmid pRiA4b Orf3-like domain-containing protein</fullName>
    </recommendedName>
</protein>
<sequence>MNQKTRCIFYYDFGDNWKFNVKITNILNSTSPVKILDGENLGILEDCGGVCGLEHIVKLLKNAYETWNL</sequence>
<accession>A0A7T3RDU8</accession>
<dbReference type="Gene3D" id="3.10.290.30">
    <property type="entry name" value="MM3350-like"/>
    <property type="match status" value="1"/>
</dbReference>
<dbReference type="InterPro" id="IPR024047">
    <property type="entry name" value="MM3350-like_sf"/>
</dbReference>